<comment type="caution">
    <text evidence="2">The sequence shown here is derived from an EMBL/GenBank/DDBJ whole genome shotgun (WGS) entry which is preliminary data.</text>
</comment>
<name>A0AB34G253_9HYPO</name>
<dbReference type="PANTHER" id="PTHR24148:SF73">
    <property type="entry name" value="HET DOMAIN PROTEIN (AFU_ORTHOLOGUE AFUA_8G01020)"/>
    <property type="match status" value="1"/>
</dbReference>
<reference evidence="2" key="1">
    <citation type="submission" date="2023-01" db="EMBL/GenBank/DDBJ databases">
        <title>The growth and conidiation of Purpureocillium lavendulum are regulated by nitrogen source and histone H3K14 acetylation.</title>
        <authorList>
            <person name="Tang P."/>
            <person name="Han J."/>
            <person name="Zhang C."/>
            <person name="Tang P."/>
            <person name="Qi F."/>
            <person name="Zhang K."/>
            <person name="Liang L."/>
        </authorList>
    </citation>
    <scope>NUCLEOTIDE SEQUENCE</scope>
    <source>
        <strain evidence="2">YMF1.00683</strain>
    </source>
</reference>
<dbReference type="InterPro" id="IPR010730">
    <property type="entry name" value="HET"/>
</dbReference>
<proteinExistence type="predicted"/>
<dbReference type="PANTHER" id="PTHR24148">
    <property type="entry name" value="ANKYRIN REPEAT DOMAIN-CONTAINING PROTEIN 39 HOMOLOG-RELATED"/>
    <property type="match status" value="1"/>
</dbReference>
<evidence type="ECO:0000313" key="3">
    <source>
        <dbReference type="Proteomes" id="UP001163105"/>
    </source>
</evidence>
<dbReference type="Proteomes" id="UP001163105">
    <property type="component" value="Unassembled WGS sequence"/>
</dbReference>
<keyword evidence="3" id="KW-1185">Reference proteome</keyword>
<dbReference type="InterPro" id="IPR052895">
    <property type="entry name" value="HetReg/Transcr_Mod"/>
</dbReference>
<gene>
    <name evidence="2" type="ORF">O9K51_03468</name>
</gene>
<dbReference type="EMBL" id="JAQHRD010000002">
    <property type="protein sequence ID" value="KAJ6445066.1"/>
    <property type="molecule type" value="Genomic_DNA"/>
</dbReference>
<sequence>MVQNPKPEAGGSSSANGGFAPYAYDHIRPGQFRLLSLVQADSLNAPLQGDITCYPISGPPPPAYAALSYVWGTHVDSHAIYLNDRHLAIGANLNSALRHLRRRDRALVLWVDALCINQANVEERNHQVALMRNIYQSAEETIVYLGDQRAGNIATSAWNFLERHSTWALNENQDKDHLLPTRMEALTSFRGDISDVHHDVLSREWFTRVWVIQEAVVSKTVSLQCGRRRVPLDDFFKSAILQERTHERTERVSDSKCFSSRWHKQLTITGAKGASTDLLEMLVRARGLMATNPRDKIFALLGISDGFDWEGYGTIDYGKTTAEVYTAFARDLMMANGDYRALSYLGPKPVPDASTWELLRVAEVRASQKKWRSDILKMAGFQRTSRRPDRGIASASKIQINPDDIIVPSWVPDWTPHQRMHEPKAIIEAVAVRNQDKTAPISAKSPSQLVEKFRAWLPGDVLAVQGRVLGVVDKVMAPSYLLGKDEAAFDTLRAQWKERASSQQYPLEAYILGVWEMILSAGSTLREDPPQKPEPSIATLDGRDALHIPIGKLLERPPWNARKFMKIVLMPEMAAFGDLVAYFPGAKVPFIVRPRSTNATIGKPFRSNESLKRQMRSKLPRLDGSECAVQGHLVGECWINGFDEMMCEGDNEALFAII</sequence>
<dbReference type="Pfam" id="PF06985">
    <property type="entry name" value="HET"/>
    <property type="match status" value="1"/>
</dbReference>
<evidence type="ECO:0000259" key="1">
    <source>
        <dbReference type="Pfam" id="PF06985"/>
    </source>
</evidence>
<evidence type="ECO:0000313" key="2">
    <source>
        <dbReference type="EMBL" id="KAJ6445066.1"/>
    </source>
</evidence>
<dbReference type="AlphaFoldDB" id="A0AB34G253"/>
<accession>A0AB34G253</accession>
<protein>
    <submittedName>
        <fullName evidence="2">Heterokaryon incompatibility</fullName>
    </submittedName>
</protein>
<feature type="domain" description="Heterokaryon incompatibility" evidence="1">
    <location>
        <begin position="64"/>
        <end position="214"/>
    </location>
</feature>
<organism evidence="2 3">
    <name type="scientific">Purpureocillium lavendulum</name>
    <dbReference type="NCBI Taxonomy" id="1247861"/>
    <lineage>
        <taxon>Eukaryota</taxon>
        <taxon>Fungi</taxon>
        <taxon>Dikarya</taxon>
        <taxon>Ascomycota</taxon>
        <taxon>Pezizomycotina</taxon>
        <taxon>Sordariomycetes</taxon>
        <taxon>Hypocreomycetidae</taxon>
        <taxon>Hypocreales</taxon>
        <taxon>Ophiocordycipitaceae</taxon>
        <taxon>Purpureocillium</taxon>
    </lineage>
</organism>